<reference evidence="1 2" key="1">
    <citation type="submission" date="2016-12" db="EMBL/GenBank/DDBJ databases">
        <authorList>
            <person name="Song W.-J."/>
            <person name="Kurnit D.M."/>
        </authorList>
    </citation>
    <scope>NUCLEOTIDE SEQUENCE [LARGE SCALE GENOMIC DNA]</scope>
    <source>
        <strain evidence="1 2">DSM 43162</strain>
    </source>
</reference>
<accession>A0A1M7TZ61</accession>
<name>A0A1M7TZ61_9ACTN</name>
<dbReference type="AlphaFoldDB" id="A0A1M7TZ61"/>
<gene>
    <name evidence="1" type="ORF">SAMN05660350_02371</name>
</gene>
<dbReference type="InterPro" id="IPR021734">
    <property type="entry name" value="DUF3303"/>
</dbReference>
<evidence type="ECO:0000313" key="2">
    <source>
        <dbReference type="Proteomes" id="UP000184428"/>
    </source>
</evidence>
<evidence type="ECO:0000313" key="1">
    <source>
        <dbReference type="EMBL" id="SHN76004.1"/>
    </source>
</evidence>
<proteinExistence type="predicted"/>
<organism evidence="1 2">
    <name type="scientific">Geodermatophilus obscurus</name>
    <dbReference type="NCBI Taxonomy" id="1861"/>
    <lineage>
        <taxon>Bacteria</taxon>
        <taxon>Bacillati</taxon>
        <taxon>Actinomycetota</taxon>
        <taxon>Actinomycetes</taxon>
        <taxon>Geodermatophilales</taxon>
        <taxon>Geodermatophilaceae</taxon>
        <taxon>Geodermatophilus</taxon>
    </lineage>
</organism>
<dbReference type="Proteomes" id="UP000184428">
    <property type="component" value="Unassembled WGS sequence"/>
</dbReference>
<sequence length="104" mass="11740">MEYVALLKFRPSLSPQERDAALMRRASWRYPDGVEVATEYWPLSAEYQVVTAVSADSFAPIMEIVFEWNDVFDISVFPAVSAEEGLRVGPEVFGRLPRMQQPAG</sequence>
<protein>
    <recommendedName>
        <fullName evidence="3">DUF3303 domain-containing protein</fullName>
    </recommendedName>
</protein>
<dbReference type="Pfam" id="PF11746">
    <property type="entry name" value="DUF3303"/>
    <property type="match status" value="1"/>
</dbReference>
<evidence type="ECO:0008006" key="3">
    <source>
        <dbReference type="Google" id="ProtNLM"/>
    </source>
</evidence>
<dbReference type="EMBL" id="FRDM01000010">
    <property type="protein sequence ID" value="SHN76004.1"/>
    <property type="molecule type" value="Genomic_DNA"/>
</dbReference>